<evidence type="ECO:0000256" key="3">
    <source>
        <dbReference type="ARBA" id="ARBA00022605"/>
    </source>
</evidence>
<dbReference type="Proteomes" id="UP000004896">
    <property type="component" value="Unassembled WGS sequence"/>
</dbReference>
<dbReference type="FunFam" id="3.50.30.80:FF:000001">
    <property type="entry name" value="Dihydroxy-acid dehydratase"/>
    <property type="match status" value="1"/>
</dbReference>
<dbReference type="GO" id="GO:0009099">
    <property type="term" value="P:L-valine biosynthetic process"/>
    <property type="evidence" value="ECO:0007669"/>
    <property type="project" value="UniProtKB-UniRule"/>
</dbReference>
<dbReference type="GO" id="GO:0004160">
    <property type="term" value="F:dihydroxy-acid dehydratase activity"/>
    <property type="evidence" value="ECO:0007669"/>
    <property type="project" value="UniProtKB-UniRule"/>
</dbReference>
<evidence type="ECO:0000313" key="19">
    <source>
        <dbReference type="Proteomes" id="UP000004896"/>
    </source>
</evidence>
<dbReference type="EMBL" id="AEKO01000002">
    <property type="protein sequence ID" value="EFQ60218.1"/>
    <property type="molecule type" value="Genomic_DNA"/>
</dbReference>
<evidence type="ECO:0000256" key="12">
    <source>
        <dbReference type="ARBA" id="ARBA00029436"/>
    </source>
</evidence>
<dbReference type="PANTHER" id="PTHR43661">
    <property type="entry name" value="D-XYLONATE DEHYDRATASE"/>
    <property type="match status" value="1"/>
</dbReference>
<dbReference type="SUPFAM" id="SSF52016">
    <property type="entry name" value="LeuD/IlvD-like"/>
    <property type="match status" value="1"/>
</dbReference>
<comment type="caution">
    <text evidence="15">Lacks conserved residue(s) required for the propagation of feature annotation.</text>
</comment>
<protein>
    <recommendedName>
        <fullName evidence="14 15">Dihydroxy-acid dehydratase</fullName>
        <shortName evidence="15">DAD</shortName>
        <ecNumber evidence="14 15">4.2.1.9</ecNumber>
    </recommendedName>
</protein>
<accession>E3CN27</accession>
<dbReference type="Pfam" id="PF24877">
    <property type="entry name" value="ILV_EDD_C"/>
    <property type="match status" value="1"/>
</dbReference>
<comment type="caution">
    <text evidence="18">The sequence shown here is derived from an EMBL/GenBank/DDBJ whole genome shotgun (WGS) entry which is preliminary data.</text>
</comment>
<comment type="cofactor">
    <cofactor evidence="1 15">
        <name>Mg(2+)</name>
        <dbReference type="ChEBI" id="CHEBI:18420"/>
    </cofactor>
</comment>
<evidence type="ECO:0000256" key="14">
    <source>
        <dbReference type="ARBA" id="ARBA00029490"/>
    </source>
</evidence>
<dbReference type="NCBIfam" id="TIGR00110">
    <property type="entry name" value="ilvD"/>
    <property type="match status" value="1"/>
</dbReference>
<evidence type="ECO:0000256" key="11">
    <source>
        <dbReference type="ARBA" id="ARBA00029304"/>
    </source>
</evidence>
<dbReference type="InterPro" id="IPR056740">
    <property type="entry name" value="ILV_EDD_C"/>
</dbReference>
<dbReference type="PANTHER" id="PTHR43661:SF3">
    <property type="entry name" value="D-XYLONATE DEHYDRATASE YAGF-RELATED"/>
    <property type="match status" value="1"/>
</dbReference>
<dbReference type="InterPro" id="IPR004404">
    <property type="entry name" value="DihydroxyA_deHydtase"/>
</dbReference>
<evidence type="ECO:0000256" key="15">
    <source>
        <dbReference type="HAMAP-Rule" id="MF_00012"/>
    </source>
</evidence>
<dbReference type="eggNOG" id="COG0129">
    <property type="taxonomic scope" value="Bacteria"/>
</dbReference>
<evidence type="ECO:0000256" key="5">
    <source>
        <dbReference type="ARBA" id="ARBA00022723"/>
    </source>
</evidence>
<evidence type="ECO:0000313" key="18">
    <source>
        <dbReference type="EMBL" id="EFQ60218.1"/>
    </source>
</evidence>
<comment type="cofactor">
    <cofactor evidence="15">
        <name>[2Fe-2S] cluster</name>
        <dbReference type="ChEBI" id="CHEBI:190135"/>
    </cofactor>
    <text evidence="15">Binds 1 [2Fe-2S] cluster per subunit. This cluster acts as a Lewis acid cofactor.</text>
</comment>
<dbReference type="AlphaFoldDB" id="E3CN27"/>
<dbReference type="EC" id="4.2.1.9" evidence="14 15"/>
<feature type="binding site" evidence="15">
    <location>
        <position position="445"/>
    </location>
    <ligand>
        <name>Mg(2+)</name>
        <dbReference type="ChEBI" id="CHEBI:18420"/>
    </ligand>
</feature>
<evidence type="ECO:0000256" key="10">
    <source>
        <dbReference type="ARBA" id="ARBA00023304"/>
    </source>
</evidence>
<dbReference type="HAMAP" id="MF_00012">
    <property type="entry name" value="IlvD"/>
    <property type="match status" value="1"/>
</dbReference>
<reference evidence="18 19" key="1">
    <citation type="submission" date="2010-10" db="EMBL/GenBank/DDBJ databases">
        <authorList>
            <person name="Durkin A.S."/>
            <person name="Madupu R."/>
            <person name="Torralba M."/>
            <person name="Gillis M."/>
            <person name="Methe B."/>
            <person name="Sutton G."/>
            <person name="Nelson K.E."/>
        </authorList>
    </citation>
    <scope>NUCLEOTIDE SEQUENCE [LARGE SCALE GENOMIC DNA]</scope>
    <source>
        <strain evidence="18 19">F0396</strain>
    </source>
</reference>
<dbReference type="Gene3D" id="3.50.30.80">
    <property type="entry name" value="IlvD/EDD C-terminal domain-like"/>
    <property type="match status" value="1"/>
</dbReference>
<dbReference type="UniPathway" id="UPA00047">
    <property type="reaction ID" value="UER00057"/>
</dbReference>
<keyword evidence="7 15" id="KW-0408">Iron</keyword>
<feature type="domain" description="Dihydroxy-acid/6-phosphogluconate dehydratase C-terminal" evidence="17">
    <location>
        <begin position="361"/>
        <end position="551"/>
    </location>
</feature>
<gene>
    <name evidence="15 18" type="primary">ilvD</name>
    <name evidence="18" type="ORF">HMPREF9192_2000</name>
</gene>
<feature type="modified residue" description="N6-carboxylysine" evidence="15">
    <location>
        <position position="123"/>
    </location>
</feature>
<comment type="similarity">
    <text evidence="2 15">Belongs to the IlvD/Edd family.</text>
</comment>
<dbReference type="UniPathway" id="UPA00049">
    <property type="reaction ID" value="UER00061"/>
</dbReference>
<feature type="active site" description="Proton acceptor" evidence="15">
    <location>
        <position position="471"/>
    </location>
</feature>
<dbReference type="Pfam" id="PF00920">
    <property type="entry name" value="ILVD_EDD_N"/>
    <property type="match status" value="1"/>
</dbReference>
<comment type="catalytic activity">
    <reaction evidence="11">
        <text>(2R)-2,3-dihydroxy-3-methylbutanoate = 3-methyl-2-oxobutanoate + H2O</text>
        <dbReference type="Rhea" id="RHEA:24809"/>
        <dbReference type="ChEBI" id="CHEBI:11851"/>
        <dbReference type="ChEBI" id="CHEBI:15377"/>
        <dbReference type="ChEBI" id="CHEBI:49072"/>
        <dbReference type="EC" id="4.2.1.9"/>
    </reaction>
    <physiologicalReaction direction="left-to-right" evidence="11">
        <dbReference type="Rhea" id="RHEA:24810"/>
    </physiologicalReaction>
</comment>
<dbReference type="SUPFAM" id="SSF143975">
    <property type="entry name" value="IlvD/EDD N-terminal domain-like"/>
    <property type="match status" value="1"/>
</dbReference>
<comment type="function">
    <text evidence="15">Functions in the biosynthesis of branched-chain amino acids. Catalyzes the dehydration of (2R,3R)-2,3-dihydroxy-3-methylpentanoate (2,3-dihydroxy-3-methylvalerate) into 2-oxo-3-methylpentanoate (2-oxo-3-methylvalerate) and of (2R)-2,3-dihydroxy-3-methylbutanoate (2,3-dihydroxyisovalerate) into 2-oxo-3-methylbutanoate (2-oxoisovalerate), the penultimate precursor to L-isoleucine and L-valine, respectively.</text>
</comment>
<keyword evidence="9 15" id="KW-0456">Lyase</keyword>
<dbReference type="InterPro" id="IPR042096">
    <property type="entry name" value="Dihydro-acid_dehy_C"/>
</dbReference>
<evidence type="ECO:0000256" key="6">
    <source>
        <dbReference type="ARBA" id="ARBA00022842"/>
    </source>
</evidence>
<evidence type="ECO:0000256" key="1">
    <source>
        <dbReference type="ARBA" id="ARBA00001946"/>
    </source>
</evidence>
<keyword evidence="6 15" id="KW-0460">Magnesium</keyword>
<sequence length="605" mass="65059">MRSDMIKVGVDKAPARGLLYATGQVKSSKDMQKPFIAICNSYIDIVPGHVHLRELADIAKEAIREAGGIPFEFNTIGVDDGIAMGHIGMRYSLPSRELIADAAETVINAHWFDGVFYIPNCDKITPGMILAAMRTNVPAVFCSGGPMKGGVDMTGHQATLSSLFEAVGTYQAGDMSKEELDYLEKNACPTCGSCSGMFTANSMNCLMEVLGLALPGNGTILAVSDERRELVRQAATKLMDNIKNNVRPRDIVTKEAIDDAFALDMAMGGSTNTVLHTLAIAREAGIDYDLKDINEIAKKTPYLSKIAPSSIYTMHDVHEAGGVPAIINQLIKKGAIKGDRITVTGKTLKENVAGAEIKNEEIIHPIEQPISPVGGLSILYGNIAQDGAVIKVGGVDPSVKTFRGKAICCDSQAQALELIDNGTVKKGHVVVIRYEGPQGGPGMPEMLAPTSKIVGRGLGKDVALITDGRFSGATRGIAIGHVSPEAAEGGNIALIEDGDEIVIDLPNRTIDLLVDDATLEARRKHLKPFKSKISSGWLRRYTAFAKSANVGGTLMSDEEFEERKAERQAQEKTKNIISEEFVIFFSETLANLVKNVIIVYKVLNF</sequence>
<keyword evidence="4 15" id="KW-0001">2Fe-2S</keyword>
<evidence type="ECO:0000256" key="7">
    <source>
        <dbReference type="ARBA" id="ARBA00023004"/>
    </source>
</evidence>
<dbReference type="NCBIfam" id="NF002068">
    <property type="entry name" value="PRK00911.1"/>
    <property type="match status" value="1"/>
</dbReference>
<keyword evidence="8 15" id="KW-0411">Iron-sulfur</keyword>
<evidence type="ECO:0000256" key="4">
    <source>
        <dbReference type="ARBA" id="ARBA00022714"/>
    </source>
</evidence>
<comment type="subunit">
    <text evidence="15">Homodimer.</text>
</comment>
<keyword evidence="5 15" id="KW-0479">Metal-binding</keyword>
<feature type="domain" description="Dihydroxy-acid/6-phosphogluconate dehydratase N-terminal" evidence="16">
    <location>
        <begin position="33"/>
        <end position="351"/>
    </location>
</feature>
<dbReference type="InterPro" id="IPR000581">
    <property type="entry name" value="ILV_EDD_N"/>
</dbReference>
<dbReference type="GO" id="GO:0009097">
    <property type="term" value="P:isoleucine biosynthetic process"/>
    <property type="evidence" value="ECO:0007669"/>
    <property type="project" value="UniProtKB-UniRule"/>
</dbReference>
<dbReference type="GO" id="GO:0005829">
    <property type="term" value="C:cytosol"/>
    <property type="evidence" value="ECO:0007669"/>
    <property type="project" value="TreeGrafter"/>
</dbReference>
<proteinExistence type="inferred from homology"/>
<keyword evidence="3 15" id="KW-0028">Amino-acid biosynthesis</keyword>
<feature type="binding site" evidence="15">
    <location>
        <position position="122"/>
    </location>
    <ligand>
        <name>Mg(2+)</name>
        <dbReference type="ChEBI" id="CHEBI:18420"/>
    </ligand>
</feature>
<dbReference type="GO" id="GO:0051537">
    <property type="term" value="F:2 iron, 2 sulfur cluster binding"/>
    <property type="evidence" value="ECO:0007669"/>
    <property type="project" value="UniProtKB-UniRule"/>
</dbReference>
<evidence type="ECO:0000256" key="13">
    <source>
        <dbReference type="ARBA" id="ARBA00029437"/>
    </source>
</evidence>
<feature type="binding site" description="via carbamate group" evidence="15">
    <location>
        <position position="123"/>
    </location>
    <ligand>
        <name>Mg(2+)</name>
        <dbReference type="ChEBI" id="CHEBI:18420"/>
    </ligand>
</feature>
<comment type="pathway">
    <text evidence="12 15">Amino-acid biosynthesis; L-valine biosynthesis; L-valine from pyruvate: step 3/4.</text>
</comment>
<keyword evidence="10 15" id="KW-0100">Branched-chain amino acid biosynthesis</keyword>
<evidence type="ECO:0000259" key="17">
    <source>
        <dbReference type="Pfam" id="PF24877"/>
    </source>
</evidence>
<organism evidence="18 19">
    <name type="scientific">Streptococcus vestibularis F0396</name>
    <dbReference type="NCBI Taxonomy" id="904306"/>
    <lineage>
        <taxon>Bacteria</taxon>
        <taxon>Bacillati</taxon>
        <taxon>Bacillota</taxon>
        <taxon>Bacilli</taxon>
        <taxon>Lactobacillales</taxon>
        <taxon>Streptococcaceae</taxon>
        <taxon>Streptococcus</taxon>
    </lineage>
</organism>
<comment type="catalytic activity">
    <reaction evidence="15">
        <text>(2R,3R)-2,3-dihydroxy-3-methylpentanoate = (S)-3-methyl-2-oxopentanoate + H2O</text>
        <dbReference type="Rhea" id="RHEA:27694"/>
        <dbReference type="ChEBI" id="CHEBI:15377"/>
        <dbReference type="ChEBI" id="CHEBI:35146"/>
        <dbReference type="ChEBI" id="CHEBI:49258"/>
        <dbReference type="EC" id="4.2.1.9"/>
    </reaction>
</comment>
<dbReference type="InterPro" id="IPR020558">
    <property type="entry name" value="DiOHA_6PGluconate_deHydtase_CS"/>
</dbReference>
<feature type="binding site" evidence="15">
    <location>
        <position position="80"/>
    </location>
    <ligand>
        <name>Mg(2+)</name>
        <dbReference type="ChEBI" id="CHEBI:18420"/>
    </ligand>
</feature>
<name>E3CN27_STRVE</name>
<evidence type="ECO:0000256" key="8">
    <source>
        <dbReference type="ARBA" id="ARBA00023014"/>
    </source>
</evidence>
<dbReference type="PROSITE" id="PS00887">
    <property type="entry name" value="ILVD_EDD_2"/>
    <property type="match status" value="1"/>
</dbReference>
<dbReference type="GO" id="GO:0000287">
    <property type="term" value="F:magnesium ion binding"/>
    <property type="evidence" value="ECO:0007669"/>
    <property type="project" value="UniProtKB-UniRule"/>
</dbReference>
<evidence type="ECO:0000256" key="2">
    <source>
        <dbReference type="ARBA" id="ARBA00006486"/>
    </source>
</evidence>
<dbReference type="InterPro" id="IPR037237">
    <property type="entry name" value="IlvD/EDD_N"/>
</dbReference>
<evidence type="ECO:0000256" key="9">
    <source>
        <dbReference type="ARBA" id="ARBA00023239"/>
    </source>
</evidence>
<comment type="pathway">
    <text evidence="13 15">Amino-acid biosynthesis; L-isoleucine biosynthesis; L-isoleucine from 2-oxobutanoate: step 3/4.</text>
</comment>
<evidence type="ECO:0000259" key="16">
    <source>
        <dbReference type="Pfam" id="PF00920"/>
    </source>
</evidence>
<dbReference type="PROSITE" id="PS00886">
    <property type="entry name" value="ILVD_EDD_1"/>
    <property type="match status" value="1"/>
</dbReference>